<evidence type="ECO:0000259" key="2">
    <source>
        <dbReference type="Pfam" id="PF20209"/>
    </source>
</evidence>
<name>A0AAD4GNP1_ASPNN</name>
<feature type="domain" description="Helitron helicase-like" evidence="1">
    <location>
        <begin position="303"/>
        <end position="416"/>
    </location>
</feature>
<organism evidence="3 4">
    <name type="scientific">Aspergillus nanangensis</name>
    <dbReference type="NCBI Taxonomy" id="2582783"/>
    <lineage>
        <taxon>Eukaryota</taxon>
        <taxon>Fungi</taxon>
        <taxon>Dikarya</taxon>
        <taxon>Ascomycota</taxon>
        <taxon>Pezizomycotina</taxon>
        <taxon>Eurotiomycetes</taxon>
        <taxon>Eurotiomycetidae</taxon>
        <taxon>Eurotiales</taxon>
        <taxon>Aspergillaceae</taxon>
        <taxon>Aspergillus</taxon>
        <taxon>Aspergillus subgen. Circumdati</taxon>
    </lineage>
</organism>
<dbReference type="InterPro" id="IPR025476">
    <property type="entry name" value="Helitron_helicase-like"/>
</dbReference>
<dbReference type="Proteomes" id="UP001194746">
    <property type="component" value="Unassembled WGS sequence"/>
</dbReference>
<dbReference type="Pfam" id="PF20209">
    <property type="entry name" value="DUF6570"/>
    <property type="match status" value="1"/>
</dbReference>
<dbReference type="InterPro" id="IPR046700">
    <property type="entry name" value="DUF6570"/>
</dbReference>
<dbReference type="EMBL" id="VCAU01000124">
    <property type="protein sequence ID" value="KAF9884384.1"/>
    <property type="molecule type" value="Genomic_DNA"/>
</dbReference>
<dbReference type="AlphaFoldDB" id="A0AAD4GNP1"/>
<evidence type="ECO:0008006" key="5">
    <source>
        <dbReference type="Google" id="ProtNLM"/>
    </source>
</evidence>
<accession>A0AAD4GNP1</accession>
<reference evidence="3" key="2">
    <citation type="submission" date="2020-02" db="EMBL/GenBank/DDBJ databases">
        <authorList>
            <person name="Gilchrist C.L.M."/>
            <person name="Chooi Y.-H."/>
        </authorList>
    </citation>
    <scope>NUCLEOTIDE SEQUENCE</scope>
    <source>
        <strain evidence="3">MST-FP2251</strain>
    </source>
</reference>
<feature type="domain" description="DUF6570" evidence="2">
    <location>
        <begin position="12"/>
        <end position="92"/>
    </location>
</feature>
<evidence type="ECO:0000313" key="3">
    <source>
        <dbReference type="EMBL" id="KAF9884384.1"/>
    </source>
</evidence>
<dbReference type="Pfam" id="PF14214">
    <property type="entry name" value="Helitron_like_N"/>
    <property type="match status" value="1"/>
</dbReference>
<evidence type="ECO:0000259" key="1">
    <source>
        <dbReference type="Pfam" id="PF14214"/>
    </source>
</evidence>
<protein>
    <recommendedName>
        <fullName evidence="5">Helitron helicase-like domain-containing protein</fullName>
    </recommendedName>
</protein>
<comment type="caution">
    <text evidence="3">The sequence shown here is derived from an EMBL/GenBank/DDBJ whole genome shotgun (WGS) entry which is preliminary data.</text>
</comment>
<keyword evidence="4" id="KW-1185">Reference proteome</keyword>
<sequence length="963" mass="107538">MLHSGGHPSPVNYHALRGHFIVIPQDPGPLLDILPSPELTLHSLIKVFWLGTRPPQESDLSPFLLVRRAKVLAALQYLVQYNHLYRDLTINRPMIDDWSGDLIPLELRDSIIRLDESYNHEREVYTVDLQTGNYENDLQAAQDSACDINIGEPIVTGSVSTDINGERQDPNLRVLDALFGVIMNRPPTLSGAISAENTILVDHWSDPHYFTAAFPSLFPTGIGGHLDERTIPVSLGAFAQSALSHHSRRFARHKTFMSLLYDNWQSATKDIASLTVSQLQNAAKMVATGQKIEDPIIRRLLRNTLRSEIRGLITRYGIPAFWITINPSDLRNPLVLILAGVEYSEDNLATANAAICEAAATSNPAAVAEFFHHVCEAVLEGLFATSTGQIGVLGDLSNHLAVVETNGRGMLHIHGLAWARGNLAFATLRDRPLQDTNFAARMLRYLESIIMQGIDKSIPHDSEVNIPSTPPSAEDFQSDDGFHVRLSYDSNCVARKTQLHSKNHLATCFKYRQTGAGKNACRFGMPRDLLPLSKIDEFGLIHLARNHAWINPWNPTIAISKTLSLIYYITNYATKDNVSSWQMVAKAALLKQSIENAKVAEPPTATDLRLRDKGVNNFALRCFNALSHDREISGVQVASVLLQLPTYYTINYNFIRINLCPSSDPMAEEPCTYERGDTAPVSVFDNYKWRGPHLASLALFEYCMLVKTKDVRDAIADDVEFDPHHPRYATHVQRLAYTLSQVATVTFNGQLTEFQAAEDAIPGGHPKTTAIMNDVAEILLGLFVPWDQLISLVRPHPTRTDTCAQIWAAVEPTLPFYNRAFARNIELLRSLKEDCQADAKMWKSANGVADSFAFGAEEFEPANFGSDDKEDEEFFHLQDENFNADTLIAAYHSISKAWDRETLVTHWSADSSLAPRDRPNAQLVSTEPPAARHLQHSCIRNFWPKVPPTIHFAIMGVSTEMFR</sequence>
<evidence type="ECO:0000313" key="4">
    <source>
        <dbReference type="Proteomes" id="UP001194746"/>
    </source>
</evidence>
<reference evidence="3" key="1">
    <citation type="journal article" date="2019" name="Beilstein J. Org. Chem.">
        <title>Nanangenines: drimane sesquiterpenoids as the dominant metabolite cohort of a novel Australian fungus, Aspergillus nanangensis.</title>
        <authorList>
            <person name="Lacey H.J."/>
            <person name="Gilchrist C.L.M."/>
            <person name="Crombie A."/>
            <person name="Kalaitzis J.A."/>
            <person name="Vuong D."/>
            <person name="Rutledge P.J."/>
            <person name="Turner P."/>
            <person name="Pitt J.I."/>
            <person name="Lacey E."/>
            <person name="Chooi Y.H."/>
            <person name="Piggott A.M."/>
        </authorList>
    </citation>
    <scope>NUCLEOTIDE SEQUENCE</scope>
    <source>
        <strain evidence="3">MST-FP2251</strain>
    </source>
</reference>
<gene>
    <name evidence="3" type="ORF">FE257_001840</name>
</gene>
<proteinExistence type="predicted"/>